<feature type="binding site" evidence="11">
    <location>
        <position position="150"/>
    </location>
    <ligand>
        <name>ATP</name>
        <dbReference type="ChEBI" id="CHEBI:30616"/>
    </ligand>
</feature>
<evidence type="ECO:0000256" key="6">
    <source>
        <dbReference type="ARBA" id="ARBA00022741"/>
    </source>
</evidence>
<dbReference type="HAMAP" id="MF_00109">
    <property type="entry name" value="Shikimate_kinase"/>
    <property type="match status" value="1"/>
</dbReference>
<keyword evidence="4 11" id="KW-0028">Amino-acid biosynthesis</keyword>
<comment type="similarity">
    <text evidence="2 11">Belongs to the shikimate kinase family.</text>
</comment>
<organism evidence="12">
    <name type="scientific">Desulfobacca acetoxidans</name>
    <dbReference type="NCBI Taxonomy" id="60893"/>
    <lineage>
        <taxon>Bacteria</taxon>
        <taxon>Pseudomonadati</taxon>
        <taxon>Thermodesulfobacteriota</taxon>
        <taxon>Desulfobaccia</taxon>
        <taxon>Desulfobaccales</taxon>
        <taxon>Desulfobaccaceae</taxon>
        <taxon>Desulfobacca</taxon>
    </lineage>
</organism>
<feature type="binding site" evidence="11">
    <location>
        <position position="86"/>
    </location>
    <ligand>
        <name>substrate</name>
    </ligand>
</feature>
<comment type="subunit">
    <text evidence="11">Monomer.</text>
</comment>
<keyword evidence="11" id="KW-0479">Metal-binding</keyword>
<dbReference type="InterPro" id="IPR000623">
    <property type="entry name" value="Shikimate_kinase/TSH1"/>
</dbReference>
<dbReference type="PANTHER" id="PTHR21087">
    <property type="entry name" value="SHIKIMATE KINASE"/>
    <property type="match status" value="1"/>
</dbReference>
<keyword evidence="5 11" id="KW-0808">Transferase</keyword>
<feature type="binding site" evidence="11">
    <location>
        <position position="169"/>
    </location>
    <ligand>
        <name>substrate</name>
    </ligand>
</feature>
<evidence type="ECO:0000256" key="7">
    <source>
        <dbReference type="ARBA" id="ARBA00022777"/>
    </source>
</evidence>
<dbReference type="PROSITE" id="PS01128">
    <property type="entry name" value="SHIKIMATE_KINASE"/>
    <property type="match status" value="1"/>
</dbReference>
<accession>A0A7C3YZZ7</accession>
<comment type="function">
    <text evidence="11">Catalyzes the specific phosphorylation of the 3-hydroxyl group of shikimic acid using ATP as a cosubstrate.</text>
</comment>
<dbReference type="PRINTS" id="PR01100">
    <property type="entry name" value="SHIKIMTKNASE"/>
</dbReference>
<dbReference type="EC" id="2.7.1.71" evidence="3 11"/>
<dbReference type="Pfam" id="PF01202">
    <property type="entry name" value="SKI"/>
    <property type="match status" value="1"/>
</dbReference>
<evidence type="ECO:0000256" key="11">
    <source>
        <dbReference type="HAMAP-Rule" id="MF_00109"/>
    </source>
</evidence>
<dbReference type="GO" id="GO:0005829">
    <property type="term" value="C:cytosol"/>
    <property type="evidence" value="ECO:0007669"/>
    <property type="project" value="TreeGrafter"/>
</dbReference>
<name>A0A7C3YZZ7_9BACT</name>
<dbReference type="InterPro" id="IPR027417">
    <property type="entry name" value="P-loop_NTPase"/>
</dbReference>
<keyword evidence="8 11" id="KW-0067">ATP-binding</keyword>
<sequence length="202" mass="22058">MGCILKNYGNQSPKQNFRLTVEPLLFQDKQRNLVLIGGRASGKTSVGKALAQALKRPFVDLDEVLVAQAGRSIAELVEAEGWPEFRRREKALIQHYGRLPGQVLAPGGGAVLDPENVAIFRDNGLVIWLKAEAAVLAQRLREDLDSREFRPSLTGADPAAETARVLAEREPLYRAAAHLTIETAGLSVPQVVDLILSMISNN</sequence>
<comment type="catalytic activity">
    <reaction evidence="10 11">
        <text>shikimate + ATP = 3-phosphoshikimate + ADP + H(+)</text>
        <dbReference type="Rhea" id="RHEA:13121"/>
        <dbReference type="ChEBI" id="CHEBI:15378"/>
        <dbReference type="ChEBI" id="CHEBI:30616"/>
        <dbReference type="ChEBI" id="CHEBI:36208"/>
        <dbReference type="ChEBI" id="CHEBI:145989"/>
        <dbReference type="ChEBI" id="CHEBI:456216"/>
        <dbReference type="EC" id="2.7.1.71"/>
    </reaction>
</comment>
<comment type="caution">
    <text evidence="12">The sequence shown here is derived from an EMBL/GenBank/DDBJ whole genome shotgun (WGS) entry which is preliminary data.</text>
</comment>
<dbReference type="GO" id="GO:0005524">
    <property type="term" value="F:ATP binding"/>
    <property type="evidence" value="ECO:0007669"/>
    <property type="project" value="UniProtKB-UniRule"/>
</dbReference>
<reference evidence="12" key="1">
    <citation type="journal article" date="2020" name="mSystems">
        <title>Genome- and Community-Level Interaction Insights into Carbon Utilization and Element Cycling Functions of Hydrothermarchaeota in Hydrothermal Sediment.</title>
        <authorList>
            <person name="Zhou Z."/>
            <person name="Liu Y."/>
            <person name="Xu W."/>
            <person name="Pan J."/>
            <person name="Luo Z.H."/>
            <person name="Li M."/>
        </authorList>
    </citation>
    <scope>NUCLEOTIDE SEQUENCE [LARGE SCALE GENOMIC DNA]</scope>
    <source>
        <strain evidence="12">SpSt-897</strain>
    </source>
</reference>
<keyword evidence="6 11" id="KW-0547">Nucleotide-binding</keyword>
<evidence type="ECO:0000256" key="5">
    <source>
        <dbReference type="ARBA" id="ARBA00022679"/>
    </source>
</evidence>
<evidence type="ECO:0000256" key="10">
    <source>
        <dbReference type="ARBA" id="ARBA00048567"/>
    </source>
</evidence>
<keyword evidence="9 11" id="KW-0057">Aromatic amino acid biosynthesis</keyword>
<dbReference type="AlphaFoldDB" id="A0A7C3YZZ7"/>
<evidence type="ECO:0000256" key="8">
    <source>
        <dbReference type="ARBA" id="ARBA00022840"/>
    </source>
</evidence>
<evidence type="ECO:0000313" key="12">
    <source>
        <dbReference type="EMBL" id="HGF33306.1"/>
    </source>
</evidence>
<comment type="caution">
    <text evidence="11">Lacks conserved residue(s) required for the propagation of feature annotation.</text>
</comment>
<dbReference type="GO" id="GO:0009423">
    <property type="term" value="P:chorismate biosynthetic process"/>
    <property type="evidence" value="ECO:0007669"/>
    <property type="project" value="UniProtKB-UniRule"/>
</dbReference>
<dbReference type="PANTHER" id="PTHR21087:SF16">
    <property type="entry name" value="SHIKIMATE KINASE 1, CHLOROPLASTIC"/>
    <property type="match status" value="1"/>
</dbReference>
<feature type="binding site" evidence="11">
    <location>
        <position position="62"/>
    </location>
    <ligand>
        <name>substrate</name>
    </ligand>
</feature>
<evidence type="ECO:0000256" key="1">
    <source>
        <dbReference type="ARBA" id="ARBA00004842"/>
    </source>
</evidence>
<proteinExistence type="inferred from homology"/>
<dbReference type="SUPFAM" id="SSF52540">
    <property type="entry name" value="P-loop containing nucleoside triphosphate hydrolases"/>
    <property type="match status" value="1"/>
</dbReference>
<dbReference type="GO" id="GO:0008652">
    <property type="term" value="P:amino acid biosynthetic process"/>
    <property type="evidence" value="ECO:0007669"/>
    <property type="project" value="UniProtKB-KW"/>
</dbReference>
<keyword evidence="7 11" id="KW-0418">Kinase</keyword>
<dbReference type="CDD" id="cd00464">
    <property type="entry name" value="SK"/>
    <property type="match status" value="1"/>
</dbReference>
<protein>
    <recommendedName>
        <fullName evidence="3 11">Shikimate kinase</fullName>
        <shortName evidence="11">SK</shortName>
        <ecNumber evidence="3 11">2.7.1.71</ecNumber>
    </recommendedName>
</protein>
<dbReference type="GO" id="GO:0009073">
    <property type="term" value="P:aromatic amino acid family biosynthetic process"/>
    <property type="evidence" value="ECO:0007669"/>
    <property type="project" value="UniProtKB-KW"/>
</dbReference>
<comment type="cofactor">
    <cofactor evidence="11">
        <name>Mg(2+)</name>
        <dbReference type="ChEBI" id="CHEBI:18420"/>
    </cofactor>
    <text evidence="11">Binds 1 Mg(2+) ion per subunit.</text>
</comment>
<feature type="binding site" evidence="11">
    <location>
        <position position="44"/>
    </location>
    <ligand>
        <name>Mg(2+)</name>
        <dbReference type="ChEBI" id="CHEBI:18420"/>
    </ligand>
</feature>
<comment type="subcellular location">
    <subcellularLocation>
        <location evidence="11">Cytoplasm</location>
    </subcellularLocation>
</comment>
<keyword evidence="11" id="KW-0460">Magnesium</keyword>
<feature type="binding site" evidence="11">
    <location>
        <position position="108"/>
    </location>
    <ligand>
        <name>substrate</name>
    </ligand>
</feature>
<dbReference type="Gene3D" id="3.40.50.300">
    <property type="entry name" value="P-loop containing nucleotide triphosphate hydrolases"/>
    <property type="match status" value="1"/>
</dbReference>
<comment type="pathway">
    <text evidence="1 11">Metabolic intermediate biosynthesis; chorismate biosynthesis; chorismate from D-erythrose 4-phosphate and phosphoenolpyruvate: step 5/7.</text>
</comment>
<dbReference type="UniPathway" id="UPA00053">
    <property type="reaction ID" value="UER00088"/>
</dbReference>
<keyword evidence="11" id="KW-0963">Cytoplasm</keyword>
<dbReference type="GO" id="GO:0000287">
    <property type="term" value="F:magnesium ion binding"/>
    <property type="evidence" value="ECO:0007669"/>
    <property type="project" value="UniProtKB-UniRule"/>
</dbReference>
<dbReference type="GO" id="GO:0004765">
    <property type="term" value="F:shikimate kinase activity"/>
    <property type="evidence" value="ECO:0007669"/>
    <property type="project" value="UniProtKB-UniRule"/>
</dbReference>
<evidence type="ECO:0000256" key="3">
    <source>
        <dbReference type="ARBA" id="ARBA00012154"/>
    </source>
</evidence>
<dbReference type="InterPro" id="IPR023000">
    <property type="entry name" value="Shikimate_kinase_CS"/>
</dbReference>
<evidence type="ECO:0000256" key="9">
    <source>
        <dbReference type="ARBA" id="ARBA00023141"/>
    </source>
</evidence>
<evidence type="ECO:0000256" key="4">
    <source>
        <dbReference type="ARBA" id="ARBA00022605"/>
    </source>
</evidence>
<evidence type="ECO:0000256" key="2">
    <source>
        <dbReference type="ARBA" id="ARBA00006997"/>
    </source>
</evidence>
<dbReference type="EMBL" id="DTMF01000071">
    <property type="protein sequence ID" value="HGF33306.1"/>
    <property type="molecule type" value="Genomic_DNA"/>
</dbReference>
<feature type="binding site" evidence="11">
    <location>
        <begin position="40"/>
        <end position="45"/>
    </location>
    <ligand>
        <name>ATP</name>
        <dbReference type="ChEBI" id="CHEBI:30616"/>
    </ligand>
</feature>
<gene>
    <name evidence="11" type="primary">aroK</name>
    <name evidence="12" type="ORF">ENW96_02810</name>
</gene>
<dbReference type="InterPro" id="IPR031322">
    <property type="entry name" value="Shikimate/glucono_kinase"/>
</dbReference>